<feature type="domain" description="Chalcone/stilbene synthase N-terminal" evidence="5">
    <location>
        <begin position="75"/>
        <end position="214"/>
    </location>
</feature>
<proteinExistence type="inferred from homology"/>
<keyword evidence="4" id="KW-1133">Transmembrane helix</keyword>
<sequence>MVSVGTPSTGTPSAGTPSAAVITGMGAAFPGSLDQQSLWDEVFERRYRGDQLARRLFLGAGVRTRHGVVDPRREDVSAWSTAARMRRYMAEAPPLGRRAVRGALADAGLSAAEVGLFVVVSCTGYATPGLDIQLARELGMPASVRRLLIGHMGCYGAIPGMGAAADFVRSHRLPALMLCVELTSLHSQPEQPYRDLEQVVAHALFGDAAAAIVLVPDAAHGLEVLDTTAATVPDSEDLMTWHVTDHGFRMGLSRQVPDVLAKHVEEATAALLGPIAADPGDVRGWAVHPGGSRIVDVVEERLSLAPAQTAGARRVLETRGNCSSGTVLLVLDQIRGDLTAGATAVAMAFGPGLTLCLAALRRR</sequence>
<dbReference type="InterPro" id="IPR011141">
    <property type="entry name" value="Polyketide_synthase_type-III"/>
</dbReference>
<accession>A0A0D8B9L4</accession>
<keyword evidence="2" id="KW-0808">Transferase</keyword>
<dbReference type="PANTHER" id="PTHR11877:SF46">
    <property type="entry name" value="TYPE III POLYKETIDE SYNTHASE A"/>
    <property type="match status" value="1"/>
</dbReference>
<evidence type="ECO:0000256" key="3">
    <source>
        <dbReference type="PIRSR" id="PIRSR000451-1"/>
    </source>
</evidence>
<keyword evidence="4" id="KW-0472">Membrane</keyword>
<dbReference type="PIRSF" id="PIRSF000451">
    <property type="entry name" value="PKS_III"/>
    <property type="match status" value="1"/>
</dbReference>
<evidence type="ECO:0000259" key="6">
    <source>
        <dbReference type="Pfam" id="PF02797"/>
    </source>
</evidence>
<dbReference type="PANTHER" id="PTHR11877">
    <property type="entry name" value="HYDROXYMETHYLGLUTARYL-COA SYNTHASE"/>
    <property type="match status" value="1"/>
</dbReference>
<evidence type="ECO:0000313" key="7">
    <source>
        <dbReference type="EMBL" id="KJE20072.1"/>
    </source>
</evidence>
<dbReference type="EMBL" id="JYFN01000072">
    <property type="protein sequence ID" value="KJE20072.1"/>
    <property type="molecule type" value="Genomic_DNA"/>
</dbReference>
<dbReference type="CDD" id="cd00831">
    <property type="entry name" value="CHS_like"/>
    <property type="match status" value="1"/>
</dbReference>
<dbReference type="AlphaFoldDB" id="A0A0D8B9L4"/>
<keyword evidence="8" id="KW-1185">Reference proteome</keyword>
<dbReference type="SUPFAM" id="SSF53901">
    <property type="entry name" value="Thiolase-like"/>
    <property type="match status" value="1"/>
</dbReference>
<dbReference type="InterPro" id="IPR016039">
    <property type="entry name" value="Thiolase-like"/>
</dbReference>
<evidence type="ECO:0000256" key="4">
    <source>
        <dbReference type="SAM" id="Phobius"/>
    </source>
</evidence>
<protein>
    <submittedName>
        <fullName evidence="7">Putative naringenin-chalcone synthase</fullName>
    </submittedName>
</protein>
<dbReference type="Proteomes" id="UP000032545">
    <property type="component" value="Unassembled WGS sequence"/>
</dbReference>
<dbReference type="Gene3D" id="3.40.47.10">
    <property type="match status" value="2"/>
</dbReference>
<dbReference type="Pfam" id="PF02797">
    <property type="entry name" value="Chal_sti_synt_C"/>
    <property type="match status" value="1"/>
</dbReference>
<keyword evidence="4" id="KW-0812">Transmembrane</keyword>
<reference evidence="7 8" key="2">
    <citation type="journal article" date="2016" name="Genome Announc.">
        <title>Permanent Draft Genome Sequences for Two Variants of Frankia sp. Strain CpI1, the First Frankia Strain Isolated from Root Nodules of Comptonia peregrina.</title>
        <authorList>
            <person name="Oshone R."/>
            <person name="Hurst S.G.IV."/>
            <person name="Abebe-Akele F."/>
            <person name="Simpson S."/>
            <person name="Morris K."/>
            <person name="Thomas W.K."/>
            <person name="Tisa L.S."/>
        </authorList>
    </citation>
    <scope>NUCLEOTIDE SEQUENCE [LARGE SCALE GENOMIC DNA]</scope>
    <source>
        <strain evidence="8">CpI1-S</strain>
    </source>
</reference>
<evidence type="ECO:0000313" key="8">
    <source>
        <dbReference type="Proteomes" id="UP000032545"/>
    </source>
</evidence>
<evidence type="ECO:0000259" key="5">
    <source>
        <dbReference type="Pfam" id="PF00195"/>
    </source>
</evidence>
<reference evidence="8" key="1">
    <citation type="submission" date="2015-02" db="EMBL/GenBank/DDBJ databases">
        <title>Draft Genome of Frankia sp. CpI1-S.</title>
        <authorList>
            <person name="Oshone R.T."/>
            <person name="Ngom M."/>
            <person name="Ghodhbane-Gtari F."/>
            <person name="Gtari M."/>
            <person name="Morris K."/>
            <person name="Thomas K."/>
            <person name="Sen A."/>
            <person name="Tisa L.S."/>
        </authorList>
    </citation>
    <scope>NUCLEOTIDE SEQUENCE [LARGE SCALE GENOMIC DNA]</scope>
    <source>
        <strain evidence="8">CpI1-S</strain>
    </source>
</reference>
<feature type="active site" description="Acyl-thioester intermediate" evidence="3">
    <location>
        <position position="154"/>
    </location>
</feature>
<comment type="caution">
    <text evidence="7">The sequence shown here is derived from an EMBL/GenBank/DDBJ whole genome shotgun (WGS) entry which is preliminary data.</text>
</comment>
<organism evidence="7 8">
    <name type="scientific">Frankia torreyi</name>
    <dbReference type="NCBI Taxonomy" id="1856"/>
    <lineage>
        <taxon>Bacteria</taxon>
        <taxon>Bacillati</taxon>
        <taxon>Actinomycetota</taxon>
        <taxon>Actinomycetes</taxon>
        <taxon>Frankiales</taxon>
        <taxon>Frankiaceae</taxon>
        <taxon>Frankia</taxon>
    </lineage>
</organism>
<evidence type="ECO:0000256" key="1">
    <source>
        <dbReference type="ARBA" id="ARBA00005531"/>
    </source>
</evidence>
<dbReference type="InterPro" id="IPR012328">
    <property type="entry name" value="Chalcone/stilbene_synt_C"/>
</dbReference>
<name>A0A0D8B9L4_9ACTN</name>
<feature type="transmembrane region" description="Helical" evidence="4">
    <location>
        <begin position="338"/>
        <end position="360"/>
    </location>
</feature>
<gene>
    <name evidence="7" type="ORF">FF36_05621</name>
</gene>
<comment type="similarity">
    <text evidence="1">Belongs to the thiolase-like superfamily. Chalcone/stilbene synthases family.</text>
</comment>
<feature type="domain" description="Chalcone/stilbene synthase C-terminal" evidence="6">
    <location>
        <begin position="229"/>
        <end position="356"/>
    </location>
</feature>
<dbReference type="GO" id="GO:0016747">
    <property type="term" value="F:acyltransferase activity, transferring groups other than amino-acyl groups"/>
    <property type="evidence" value="ECO:0007669"/>
    <property type="project" value="InterPro"/>
</dbReference>
<dbReference type="Pfam" id="PF00195">
    <property type="entry name" value="Chal_sti_synt_N"/>
    <property type="match status" value="1"/>
</dbReference>
<dbReference type="PATRIC" id="fig|1502723.3.peg.6232"/>
<dbReference type="InterPro" id="IPR001099">
    <property type="entry name" value="Chalcone/stilbene_synt_N"/>
</dbReference>
<evidence type="ECO:0000256" key="2">
    <source>
        <dbReference type="ARBA" id="ARBA00022679"/>
    </source>
</evidence>
<dbReference type="GO" id="GO:0030639">
    <property type="term" value="P:polyketide biosynthetic process"/>
    <property type="evidence" value="ECO:0007669"/>
    <property type="project" value="TreeGrafter"/>
</dbReference>